<dbReference type="RefSeq" id="WP_077290215.1">
    <property type="nucleotide sequence ID" value="NZ_CP019630.1"/>
</dbReference>
<dbReference type="EMBL" id="CP019630">
    <property type="protein sequence ID" value="AQQ02429.1"/>
    <property type="molecule type" value="Genomic_DNA"/>
</dbReference>
<dbReference type="Proteomes" id="UP000188174">
    <property type="component" value="Chromosome"/>
</dbReference>
<feature type="transmembrane region" description="Helical" evidence="1">
    <location>
        <begin position="27"/>
        <end position="47"/>
    </location>
</feature>
<gene>
    <name evidence="2" type="ORF">B0E33_01495</name>
</gene>
<keyword evidence="1" id="KW-0812">Transmembrane</keyword>
<accession>A0ABN4WKT2</accession>
<organism evidence="2 3">
    <name type="scientific">Roseibium algicola</name>
    <dbReference type="NCBI Taxonomy" id="2857014"/>
    <lineage>
        <taxon>Bacteria</taxon>
        <taxon>Pseudomonadati</taxon>
        <taxon>Pseudomonadota</taxon>
        <taxon>Alphaproteobacteria</taxon>
        <taxon>Hyphomicrobiales</taxon>
        <taxon>Stappiaceae</taxon>
        <taxon>Roseibium</taxon>
    </lineage>
</organism>
<sequence length="89" mass="9675">MCPVKVCYVPAGDTLSARWFDRLNGPVFGLSLLGFASVLVSAIAVFVGTIWAVLFSFAIVFVVFALMIAALADARRMDRKESILFAEDV</sequence>
<evidence type="ECO:0000313" key="3">
    <source>
        <dbReference type="Proteomes" id="UP000188174"/>
    </source>
</evidence>
<reference evidence="2 3" key="1">
    <citation type="submission" date="2017-02" db="EMBL/GenBank/DDBJ databases">
        <authorList>
            <person name="Jeong S."/>
        </authorList>
    </citation>
    <scope>NUCLEOTIDE SEQUENCE [LARGE SCALE GENOMIC DNA]</scope>
    <source>
        <strain evidence="2 3">RMAR6-6</strain>
    </source>
</reference>
<protein>
    <submittedName>
        <fullName evidence="2">Uncharacterized protein</fullName>
    </submittedName>
</protein>
<keyword evidence="3" id="KW-1185">Reference proteome</keyword>
<proteinExistence type="predicted"/>
<keyword evidence="1" id="KW-1133">Transmembrane helix</keyword>
<evidence type="ECO:0000313" key="2">
    <source>
        <dbReference type="EMBL" id="AQQ02429.1"/>
    </source>
</evidence>
<feature type="transmembrane region" description="Helical" evidence="1">
    <location>
        <begin position="53"/>
        <end position="72"/>
    </location>
</feature>
<keyword evidence="1" id="KW-0472">Membrane</keyword>
<evidence type="ECO:0000256" key="1">
    <source>
        <dbReference type="SAM" id="Phobius"/>
    </source>
</evidence>
<name>A0ABN4WKT2_9HYPH</name>